<proteinExistence type="predicted"/>
<dbReference type="GO" id="GO:0060088">
    <property type="term" value="P:auditory receptor cell stereocilium organization"/>
    <property type="evidence" value="ECO:0007669"/>
    <property type="project" value="TreeGrafter"/>
</dbReference>
<evidence type="ECO:0000256" key="2">
    <source>
        <dbReference type="ARBA" id="ARBA00022737"/>
    </source>
</evidence>
<accession>A0A3Q2YWC4</accession>
<evidence type="ECO:0000313" key="5">
    <source>
        <dbReference type="Ensembl" id="ENSHCOP00000023187.1"/>
    </source>
</evidence>
<dbReference type="FunFam" id="2.30.42.10:FF:000092">
    <property type="entry name" value="PDZ domain containing 7"/>
    <property type="match status" value="1"/>
</dbReference>
<reference evidence="5" key="2">
    <citation type="submission" date="2025-09" db="UniProtKB">
        <authorList>
            <consortium name="Ensembl"/>
        </authorList>
    </citation>
    <scope>IDENTIFICATION</scope>
</reference>
<dbReference type="PROSITE" id="PS50106">
    <property type="entry name" value="PDZ"/>
    <property type="match status" value="1"/>
</dbReference>
<evidence type="ECO:0000256" key="1">
    <source>
        <dbReference type="ARBA" id="ARBA00004316"/>
    </source>
</evidence>
<dbReference type="SMART" id="SM00228">
    <property type="entry name" value="PDZ"/>
    <property type="match status" value="1"/>
</dbReference>
<dbReference type="Gene3D" id="2.30.42.10">
    <property type="match status" value="1"/>
</dbReference>
<dbReference type="GO" id="GO:0005886">
    <property type="term" value="C:plasma membrane"/>
    <property type="evidence" value="ECO:0007669"/>
    <property type="project" value="TreeGrafter"/>
</dbReference>
<dbReference type="SUPFAM" id="SSF50156">
    <property type="entry name" value="PDZ domain-like"/>
    <property type="match status" value="1"/>
</dbReference>
<dbReference type="GO" id="GO:0007605">
    <property type="term" value="P:sensory perception of sound"/>
    <property type="evidence" value="ECO:0007669"/>
    <property type="project" value="TreeGrafter"/>
</dbReference>
<dbReference type="InterPro" id="IPR051844">
    <property type="entry name" value="USH2_Complex_Protein"/>
</dbReference>
<reference evidence="5" key="1">
    <citation type="submission" date="2025-08" db="UniProtKB">
        <authorList>
            <consortium name="Ensembl"/>
        </authorList>
    </citation>
    <scope>IDENTIFICATION</scope>
</reference>
<dbReference type="OMA" id="XSSDESD"/>
<dbReference type="Pfam" id="PF00595">
    <property type="entry name" value="PDZ"/>
    <property type="match status" value="1"/>
</dbReference>
<dbReference type="InterPro" id="IPR001478">
    <property type="entry name" value="PDZ"/>
</dbReference>
<evidence type="ECO:0000259" key="4">
    <source>
        <dbReference type="PROSITE" id="PS50106"/>
    </source>
</evidence>
<dbReference type="GO" id="GO:0005929">
    <property type="term" value="C:cilium"/>
    <property type="evidence" value="ECO:0007669"/>
    <property type="project" value="TreeGrafter"/>
</dbReference>
<evidence type="ECO:0000313" key="6">
    <source>
        <dbReference type="Proteomes" id="UP000264820"/>
    </source>
</evidence>
<dbReference type="PANTHER" id="PTHR23116">
    <property type="entry name" value="PDZ DOMAIN CONTAINING WHIRLIN AND HARMONIN-RELATED"/>
    <property type="match status" value="1"/>
</dbReference>
<dbReference type="GO" id="GO:0002142">
    <property type="term" value="C:stereocilia ankle link complex"/>
    <property type="evidence" value="ECO:0007669"/>
    <property type="project" value="TreeGrafter"/>
</dbReference>
<dbReference type="AlphaFoldDB" id="A0A3Q2YWC4"/>
<dbReference type="STRING" id="109280.ENSHCOP00000023187"/>
<dbReference type="GeneTree" id="ENSGT00950000183002"/>
<dbReference type="Proteomes" id="UP000264820">
    <property type="component" value="Unplaced"/>
</dbReference>
<keyword evidence="6" id="KW-1185">Reference proteome</keyword>
<dbReference type="GO" id="GO:0032426">
    <property type="term" value="C:stereocilium tip"/>
    <property type="evidence" value="ECO:0007669"/>
    <property type="project" value="TreeGrafter"/>
</dbReference>
<protein>
    <recommendedName>
        <fullName evidence="4">PDZ domain-containing protein</fullName>
    </recommendedName>
</protein>
<dbReference type="InterPro" id="IPR036034">
    <property type="entry name" value="PDZ_sf"/>
</dbReference>
<dbReference type="PANTHER" id="PTHR23116:SF29">
    <property type="entry name" value="PDZ DOMAIN-CONTAINING PROTEIN 7"/>
    <property type="match status" value="1"/>
</dbReference>
<dbReference type="Ensembl" id="ENSHCOT00000015153.1">
    <property type="protein sequence ID" value="ENSHCOP00000023187.1"/>
    <property type="gene ID" value="ENSHCOG00000011483.1"/>
</dbReference>
<comment type="subcellular location">
    <subcellularLocation>
        <location evidence="1">Cell projection</location>
    </subcellularLocation>
</comment>
<sequence>MYSIQLKTKWPSLLTCMRPLDCTLSGGDDSEDLHTITVDKSKDGKLGFSVRGGCEHGLSIFVSKVEDAKEAGLLVGDKLVEVNGVSLESITMSSAVKVLTGNNRLRMVVRRVGKVPGIRYSKEKTTW</sequence>
<keyword evidence="2" id="KW-0677">Repeat</keyword>
<feature type="domain" description="PDZ" evidence="4">
    <location>
        <begin position="35"/>
        <end position="99"/>
    </location>
</feature>
<organism evidence="5 6">
    <name type="scientific">Hippocampus comes</name>
    <name type="common">Tiger tail seahorse</name>
    <dbReference type="NCBI Taxonomy" id="109280"/>
    <lineage>
        <taxon>Eukaryota</taxon>
        <taxon>Metazoa</taxon>
        <taxon>Chordata</taxon>
        <taxon>Craniata</taxon>
        <taxon>Vertebrata</taxon>
        <taxon>Euteleostomi</taxon>
        <taxon>Actinopterygii</taxon>
        <taxon>Neopterygii</taxon>
        <taxon>Teleostei</taxon>
        <taxon>Neoteleostei</taxon>
        <taxon>Acanthomorphata</taxon>
        <taxon>Syngnathiaria</taxon>
        <taxon>Syngnathiformes</taxon>
        <taxon>Syngnathoidei</taxon>
        <taxon>Syngnathidae</taxon>
        <taxon>Hippocampus</taxon>
    </lineage>
</organism>
<keyword evidence="3" id="KW-0966">Cell projection</keyword>
<name>A0A3Q2YWC4_HIPCM</name>
<evidence type="ECO:0000256" key="3">
    <source>
        <dbReference type="ARBA" id="ARBA00023273"/>
    </source>
</evidence>
<dbReference type="CDD" id="cd10833">
    <property type="entry name" value="PDZ1_PDZD7-like"/>
    <property type="match status" value="1"/>
</dbReference>